<dbReference type="PANTHER" id="PTHR33321">
    <property type="match status" value="1"/>
</dbReference>
<evidence type="ECO:0000313" key="2">
    <source>
        <dbReference type="Proteomes" id="UP000288805"/>
    </source>
</evidence>
<dbReference type="InterPro" id="IPR007541">
    <property type="entry name" value="Uncharacterised_BSP"/>
</dbReference>
<dbReference type="EMBL" id="QGNW01001476">
    <property type="protein sequence ID" value="RVW39596.1"/>
    <property type="molecule type" value="Genomic_DNA"/>
</dbReference>
<dbReference type="Proteomes" id="UP000288805">
    <property type="component" value="Unassembled WGS sequence"/>
</dbReference>
<reference evidence="1 2" key="1">
    <citation type="journal article" date="2018" name="PLoS Genet.">
        <title>Population sequencing reveals clonal diversity and ancestral inbreeding in the grapevine cultivar Chardonnay.</title>
        <authorList>
            <person name="Roach M.J."/>
            <person name="Johnson D.L."/>
            <person name="Bohlmann J."/>
            <person name="van Vuuren H.J."/>
            <person name="Jones S.J."/>
            <person name="Pretorius I.S."/>
            <person name="Schmidt S.A."/>
            <person name="Borneman A.R."/>
        </authorList>
    </citation>
    <scope>NUCLEOTIDE SEQUENCE [LARGE SCALE GENOMIC DNA]</scope>
    <source>
        <strain evidence="2">cv. Chardonnay</strain>
        <tissue evidence="1">Leaf</tissue>
    </source>
</reference>
<sequence length="342" mass="37724">MEDYNLLQPLLQPPATTSSANTAAKDDAINLISSNSGILFRVLSVFFIGIVTIWANCEASKGFSITIINDAGDTAAGRKFDLFYVSNDKATRMVLNTSEFVEKVLYDPSNTHPKKDVNHVIVRLASRNLTHMAVVSSRERNEFALDISPSVMQGTHVGYAMASALQRGMARIWLWDGEDSAPPALLEGMVEYITILAGFSPAPTMPNSVDLSGSGNFCWMNKNPIAVAHFLNYCEAQNRGFIQRLNQAMEHQWHEGALEAALGFPVQDLCASYNSTKIPVHPPIQKNVEVVHYCSYHMRLTIILCDRGINMCGSAYLRILQLSYCLASTIDDVHKDGTVLFG</sequence>
<dbReference type="Pfam" id="PF04450">
    <property type="entry name" value="BSP"/>
    <property type="match status" value="1"/>
</dbReference>
<dbReference type="PANTHER" id="PTHR33321:SF3">
    <property type="entry name" value="OS05G0582000 PROTEIN"/>
    <property type="match status" value="1"/>
</dbReference>
<name>A0A438DVR7_VITVI</name>
<dbReference type="AlphaFoldDB" id="A0A438DVR7"/>
<evidence type="ECO:0000313" key="1">
    <source>
        <dbReference type="EMBL" id="RVW39596.1"/>
    </source>
</evidence>
<proteinExistence type="predicted"/>
<accession>A0A438DVR7</accession>
<organism evidence="1 2">
    <name type="scientific">Vitis vinifera</name>
    <name type="common">Grape</name>
    <dbReference type="NCBI Taxonomy" id="29760"/>
    <lineage>
        <taxon>Eukaryota</taxon>
        <taxon>Viridiplantae</taxon>
        <taxon>Streptophyta</taxon>
        <taxon>Embryophyta</taxon>
        <taxon>Tracheophyta</taxon>
        <taxon>Spermatophyta</taxon>
        <taxon>Magnoliopsida</taxon>
        <taxon>eudicotyledons</taxon>
        <taxon>Gunneridae</taxon>
        <taxon>Pentapetalae</taxon>
        <taxon>rosids</taxon>
        <taxon>Vitales</taxon>
        <taxon>Vitaceae</taxon>
        <taxon>Viteae</taxon>
        <taxon>Vitis</taxon>
    </lineage>
</organism>
<protein>
    <submittedName>
        <fullName evidence="1">Uncharacterized protein</fullName>
    </submittedName>
</protein>
<comment type="caution">
    <text evidence="1">The sequence shown here is derived from an EMBL/GenBank/DDBJ whole genome shotgun (WGS) entry which is preliminary data.</text>
</comment>
<gene>
    <name evidence="1" type="ORF">CK203_090650</name>
</gene>